<accession>A0AAN0NM91</accession>
<reference evidence="2" key="1">
    <citation type="submission" date="2024-08" db="EMBL/GenBank/DDBJ databases">
        <title>Phylogenomic analyses of a clade within the roseobacter group suggest taxonomic reassignments of species of the genera Aestuariivita, Citreicella, Loktanella, Nautella, Pelagibaca, Ruegeria, Thalassobius, Thiobacimonas and Tropicibacter, and the proposal o.</title>
        <authorList>
            <person name="Jeon C.O."/>
        </authorList>
    </citation>
    <scope>NUCLEOTIDE SEQUENCE</scope>
    <source>
        <strain evidence="2">SS1-5</strain>
    </source>
</reference>
<dbReference type="KEGG" id="yrh:AABB31_12010"/>
<name>A0AAN0NM91_9RHOB</name>
<keyword evidence="3" id="KW-1185">Reference proteome</keyword>
<proteinExistence type="predicted"/>
<dbReference type="RefSeq" id="WP_342078786.1">
    <property type="nucleotide sequence ID" value="NZ_CP151767.2"/>
</dbReference>
<evidence type="ECO:0000313" key="3">
    <source>
        <dbReference type="Proteomes" id="UP001470809"/>
    </source>
</evidence>
<dbReference type="Pfam" id="PF13817">
    <property type="entry name" value="DDE_Tnp_IS66_C"/>
    <property type="match status" value="1"/>
</dbReference>
<dbReference type="AlphaFoldDB" id="A0AAN0NM91"/>
<gene>
    <name evidence="2" type="ORF">AABB31_12010</name>
</gene>
<sequence>MIKEQSRGVQMAEVCRKLALGRKNYRVVGSPDGGRAGAAAYALIETAELNGVDPYTWRADTMARIPDDKITGVNDFLPWVSGKVIQ</sequence>
<feature type="domain" description="Transposase IS66 C-terminal" evidence="1">
    <location>
        <begin position="43"/>
        <end position="79"/>
    </location>
</feature>
<dbReference type="Proteomes" id="UP001470809">
    <property type="component" value="Chromosome"/>
</dbReference>
<evidence type="ECO:0000259" key="1">
    <source>
        <dbReference type="Pfam" id="PF13817"/>
    </source>
</evidence>
<dbReference type="EMBL" id="CP151767">
    <property type="protein sequence ID" value="WZU69494.1"/>
    <property type="molecule type" value="Genomic_DNA"/>
</dbReference>
<dbReference type="InterPro" id="IPR039552">
    <property type="entry name" value="IS66_C"/>
</dbReference>
<organism evidence="2 3">
    <name type="scientific">Yoonia rhodophyticola</name>
    <dbReference type="NCBI Taxonomy" id="3137370"/>
    <lineage>
        <taxon>Bacteria</taxon>
        <taxon>Pseudomonadati</taxon>
        <taxon>Pseudomonadota</taxon>
        <taxon>Alphaproteobacteria</taxon>
        <taxon>Rhodobacterales</taxon>
        <taxon>Paracoccaceae</taxon>
        <taxon>Yoonia</taxon>
    </lineage>
</organism>
<protein>
    <submittedName>
        <fullName evidence="2">Transposase domain-containing protein</fullName>
    </submittedName>
</protein>
<evidence type="ECO:0000313" key="2">
    <source>
        <dbReference type="EMBL" id="WZU69494.1"/>
    </source>
</evidence>